<dbReference type="OrthoDB" id="4220853at2"/>
<dbReference type="Proteomes" id="UP000450000">
    <property type="component" value="Unassembled WGS sequence"/>
</dbReference>
<dbReference type="RefSeq" id="WP_153471725.1">
    <property type="nucleotide sequence ID" value="NZ_WBOF01000007.1"/>
</dbReference>
<feature type="compositionally biased region" description="Pro residues" evidence="1">
    <location>
        <begin position="452"/>
        <end position="468"/>
    </location>
</feature>
<feature type="compositionally biased region" description="Low complexity" evidence="1">
    <location>
        <begin position="440"/>
        <end position="451"/>
    </location>
</feature>
<protein>
    <submittedName>
        <fullName evidence="2">Uncharacterized protein</fullName>
    </submittedName>
</protein>
<name>A0A6N7L1P5_9ACTN</name>
<organism evidence="2 3">
    <name type="scientific">Streptomyces kaniharaensis</name>
    <dbReference type="NCBI Taxonomy" id="212423"/>
    <lineage>
        <taxon>Bacteria</taxon>
        <taxon>Bacillati</taxon>
        <taxon>Actinomycetota</taxon>
        <taxon>Actinomycetes</taxon>
        <taxon>Kitasatosporales</taxon>
        <taxon>Streptomycetaceae</taxon>
        <taxon>Streptomyces</taxon>
    </lineage>
</organism>
<dbReference type="EMBL" id="WBOF01000007">
    <property type="protein sequence ID" value="MQS17906.1"/>
    <property type="molecule type" value="Genomic_DNA"/>
</dbReference>
<gene>
    <name evidence="2" type="ORF">F7Q99_38395</name>
</gene>
<proteinExistence type="predicted"/>
<feature type="compositionally biased region" description="Pro residues" evidence="1">
    <location>
        <begin position="308"/>
        <end position="321"/>
    </location>
</feature>
<feature type="region of interest" description="Disordered" evidence="1">
    <location>
        <begin position="399"/>
        <end position="486"/>
    </location>
</feature>
<reference evidence="2 3" key="1">
    <citation type="submission" date="2019-09" db="EMBL/GenBank/DDBJ databases">
        <title>Genome Sequences of Streptomyces kaniharaensis ATCC 21070.</title>
        <authorList>
            <person name="Zhu W."/>
            <person name="De Crecy-Lagard V."/>
            <person name="Richards N.G."/>
        </authorList>
    </citation>
    <scope>NUCLEOTIDE SEQUENCE [LARGE SCALE GENOMIC DNA]</scope>
    <source>
        <strain evidence="2 3">SF-557</strain>
    </source>
</reference>
<evidence type="ECO:0000313" key="2">
    <source>
        <dbReference type="EMBL" id="MQS17906.1"/>
    </source>
</evidence>
<feature type="region of interest" description="Disordered" evidence="1">
    <location>
        <begin position="296"/>
        <end position="378"/>
    </location>
</feature>
<keyword evidence="3" id="KW-1185">Reference proteome</keyword>
<evidence type="ECO:0000256" key="1">
    <source>
        <dbReference type="SAM" id="MobiDB-lite"/>
    </source>
</evidence>
<dbReference type="AlphaFoldDB" id="A0A6N7L1P5"/>
<comment type="caution">
    <text evidence="2">The sequence shown here is derived from an EMBL/GenBank/DDBJ whole genome shotgun (WGS) entry which is preliminary data.</text>
</comment>
<sequence length="486" mass="52208">MAKTVYTMLQARTQQGAKIRASRTDPLPPEAKPLLCRYCEANVKLVPAYFKGEDGPNPTKVGAHFALYPKQHHAADCGYNPTEVVKAIARGSQGLAQAEDGSRLRLVVPGDLGFSMVKAPQPADGEAAAGTRSLTFTTTRPLIPPALNSAAKIVHFLQLHGFNVEAVEMFSVIYGDTTKPIPWHRFCYHPATAADLHHVLAGGRPPRHPVAFYGTVARIDSKNGKAYATLATGQRPHNGGQRFSVRLRTQHPALLDQLRPDRHILAIGTWKLWPEANEVRLWLEAHWQLAHWEIDPDTGAPRGISCPRPLPPGTRTVPPPLRRTSAPNRRPGTAHTTAPVRPHLVRQSRPAPLPNDGVATSQQFPVAPPASAEPASSTGMDLAARTPAMELQAGTPLPDAEQENREASSMAPLTAPAESALAEDSGRVPVQRPAPEPDDYLLAPPAAAAPAAPWPANAPPPPPHPPTVHLPGYGEVPEQLRPGDQG</sequence>
<accession>A0A6N7L1P5</accession>
<evidence type="ECO:0000313" key="3">
    <source>
        <dbReference type="Proteomes" id="UP000450000"/>
    </source>
</evidence>